<proteinExistence type="inferred from homology"/>
<comment type="function">
    <text evidence="5">Converts the free carboxyl group of a malonyl-thioester to its methyl ester by transfer of a methyl group from S-adenosyl-L-methionine (SAM). It allows to synthesize pimeloyl-ACP via the fatty acid synthetic pathway.</text>
</comment>
<dbReference type="Pfam" id="PF13489">
    <property type="entry name" value="Methyltransf_23"/>
    <property type="match status" value="1"/>
</dbReference>
<dbReference type="NCBIfam" id="TIGR02072">
    <property type="entry name" value="BioC"/>
    <property type="match status" value="1"/>
</dbReference>
<dbReference type="HAMAP" id="MF_00835">
    <property type="entry name" value="BioC"/>
    <property type="match status" value="1"/>
</dbReference>
<dbReference type="InterPro" id="IPR029063">
    <property type="entry name" value="SAM-dependent_MTases_sf"/>
</dbReference>
<keyword evidence="2 5" id="KW-0808">Transferase</keyword>
<dbReference type="RefSeq" id="WP_302877531.1">
    <property type="nucleotide sequence ID" value="NZ_JAUMKJ010000005.1"/>
</dbReference>
<sequence>MEPGLHSIRRRFNRCAKESYDAHARVQRVMAEGLGRSLADVKQGERKTRLDLLEIGCGTGLLTEILRRDWPGAAITALDIAPAMLEAAEQRVRSKAPSASAHRRLPVSFRLADIETWAAEAESSSFDLIVSSACFQWLSRPQETLRHLLRLLRPGGSLAFTTFGPETFRELHESFAAVYRSCGLEPKRHGLSFLSGSEWRTLLQHAGFAEVREESAIRTEGYASVSEFLHSVKATGASASAADASRGLGWRSLFTCMFREYERRFPAPEGVAATYELLRLQAEVPHDKVARKR</sequence>
<dbReference type="PANTHER" id="PTHR43861:SF1">
    <property type="entry name" value="TRANS-ACONITATE 2-METHYLTRANSFERASE"/>
    <property type="match status" value="1"/>
</dbReference>
<evidence type="ECO:0000256" key="2">
    <source>
        <dbReference type="ARBA" id="ARBA00022679"/>
    </source>
</evidence>
<comment type="caution">
    <text evidence="6">The sequence shown here is derived from an EMBL/GenBank/DDBJ whole genome shotgun (WGS) entry which is preliminary data.</text>
</comment>
<evidence type="ECO:0000256" key="5">
    <source>
        <dbReference type="HAMAP-Rule" id="MF_00835"/>
    </source>
</evidence>
<accession>A0ABT8V8T4</accession>
<dbReference type="Gene3D" id="3.40.50.150">
    <property type="entry name" value="Vaccinia Virus protein VP39"/>
    <property type="match status" value="1"/>
</dbReference>
<comment type="similarity">
    <text evidence="5">Belongs to the methyltransferase superfamily.</text>
</comment>
<organism evidence="6 7">
    <name type="scientific">Paenibacillus ehimensis</name>
    <dbReference type="NCBI Taxonomy" id="79264"/>
    <lineage>
        <taxon>Bacteria</taxon>
        <taxon>Bacillati</taxon>
        <taxon>Bacillota</taxon>
        <taxon>Bacilli</taxon>
        <taxon>Bacillales</taxon>
        <taxon>Paenibacillaceae</taxon>
        <taxon>Paenibacillus</taxon>
    </lineage>
</organism>
<evidence type="ECO:0000256" key="3">
    <source>
        <dbReference type="ARBA" id="ARBA00022691"/>
    </source>
</evidence>
<dbReference type="GO" id="GO:0102130">
    <property type="term" value="F:malonyl-CoA methyltransferase activity"/>
    <property type="evidence" value="ECO:0007669"/>
    <property type="project" value="UniProtKB-EC"/>
</dbReference>
<protein>
    <recommendedName>
        <fullName evidence="5">Malonyl-[acyl-carrier protein] O-methyltransferase</fullName>
        <shortName evidence="5">Malonyl-ACP O-methyltransferase</shortName>
        <ecNumber evidence="5">2.1.1.197</ecNumber>
    </recommendedName>
    <alternativeName>
        <fullName evidence="5">Biotin synthesis protein BioC</fullName>
    </alternativeName>
</protein>
<dbReference type="EC" id="2.1.1.197" evidence="5"/>
<evidence type="ECO:0000313" key="7">
    <source>
        <dbReference type="Proteomes" id="UP001168883"/>
    </source>
</evidence>
<dbReference type="InterPro" id="IPR011814">
    <property type="entry name" value="BioC"/>
</dbReference>
<evidence type="ECO:0000313" key="6">
    <source>
        <dbReference type="EMBL" id="MDO3676505.1"/>
    </source>
</evidence>
<evidence type="ECO:0000256" key="1">
    <source>
        <dbReference type="ARBA" id="ARBA00022603"/>
    </source>
</evidence>
<name>A0ABT8V8T4_9BACL</name>
<dbReference type="PANTHER" id="PTHR43861">
    <property type="entry name" value="TRANS-ACONITATE 2-METHYLTRANSFERASE-RELATED"/>
    <property type="match status" value="1"/>
</dbReference>
<keyword evidence="7" id="KW-1185">Reference proteome</keyword>
<comment type="pathway">
    <text evidence="5">Cofactor biosynthesis; biotin biosynthesis.</text>
</comment>
<dbReference type="CDD" id="cd02440">
    <property type="entry name" value="AdoMet_MTases"/>
    <property type="match status" value="1"/>
</dbReference>
<dbReference type="Proteomes" id="UP001168883">
    <property type="component" value="Unassembled WGS sequence"/>
</dbReference>
<evidence type="ECO:0000256" key="4">
    <source>
        <dbReference type="ARBA" id="ARBA00022756"/>
    </source>
</evidence>
<reference evidence="6" key="1">
    <citation type="submission" date="2023-07" db="EMBL/GenBank/DDBJ databases">
        <authorList>
            <person name="Aktuganov G."/>
            <person name="Boyko T."/>
            <person name="Delegan Y."/>
            <person name="Galimzianova N."/>
            <person name="Gilvanova E."/>
            <person name="Korobov V."/>
            <person name="Kuzmina L."/>
            <person name="Melentiev A."/>
            <person name="Milman P."/>
            <person name="Ryabova A."/>
            <person name="Stupak E."/>
            <person name="Yasakov T."/>
            <person name="Zharikova N."/>
            <person name="Zhurenko E."/>
        </authorList>
    </citation>
    <scope>NUCLEOTIDE SEQUENCE</scope>
    <source>
        <strain evidence="6">IB-739</strain>
    </source>
</reference>
<dbReference type="GO" id="GO:0032259">
    <property type="term" value="P:methylation"/>
    <property type="evidence" value="ECO:0007669"/>
    <property type="project" value="UniProtKB-KW"/>
</dbReference>
<keyword evidence="4 5" id="KW-0093">Biotin biosynthesis</keyword>
<dbReference type="EMBL" id="JAUMKJ010000005">
    <property type="protein sequence ID" value="MDO3676505.1"/>
    <property type="molecule type" value="Genomic_DNA"/>
</dbReference>
<gene>
    <name evidence="5 6" type="primary">bioC</name>
    <name evidence="6" type="ORF">Q3C12_05785</name>
</gene>
<comment type="catalytic activity">
    <reaction evidence="5">
        <text>malonyl-[ACP] + S-adenosyl-L-methionine = malonyl-[ACP] methyl ester + S-adenosyl-L-homocysteine</text>
        <dbReference type="Rhea" id="RHEA:17105"/>
        <dbReference type="Rhea" id="RHEA-COMP:9623"/>
        <dbReference type="Rhea" id="RHEA-COMP:9954"/>
        <dbReference type="ChEBI" id="CHEBI:57856"/>
        <dbReference type="ChEBI" id="CHEBI:59789"/>
        <dbReference type="ChEBI" id="CHEBI:78449"/>
        <dbReference type="ChEBI" id="CHEBI:78845"/>
        <dbReference type="EC" id="2.1.1.197"/>
    </reaction>
</comment>
<keyword evidence="3 5" id="KW-0949">S-adenosyl-L-methionine</keyword>
<dbReference type="SUPFAM" id="SSF53335">
    <property type="entry name" value="S-adenosyl-L-methionine-dependent methyltransferases"/>
    <property type="match status" value="1"/>
</dbReference>
<keyword evidence="1 5" id="KW-0489">Methyltransferase</keyword>